<organism evidence="3 4">
    <name type="scientific">Lactuca sativa</name>
    <name type="common">Garden lettuce</name>
    <dbReference type="NCBI Taxonomy" id="4236"/>
    <lineage>
        <taxon>Eukaryota</taxon>
        <taxon>Viridiplantae</taxon>
        <taxon>Streptophyta</taxon>
        <taxon>Embryophyta</taxon>
        <taxon>Tracheophyta</taxon>
        <taxon>Spermatophyta</taxon>
        <taxon>Magnoliopsida</taxon>
        <taxon>eudicotyledons</taxon>
        <taxon>Gunneridae</taxon>
        <taxon>Pentapetalae</taxon>
        <taxon>asterids</taxon>
        <taxon>campanulids</taxon>
        <taxon>Asterales</taxon>
        <taxon>Asteraceae</taxon>
        <taxon>Cichorioideae</taxon>
        <taxon>Cichorieae</taxon>
        <taxon>Lactucinae</taxon>
        <taxon>Lactuca</taxon>
    </lineage>
</organism>
<accession>A0A9R1WQU9</accession>
<feature type="coiled-coil region" evidence="1">
    <location>
        <begin position="306"/>
        <end position="333"/>
    </location>
</feature>
<proteinExistence type="predicted"/>
<gene>
    <name evidence="3" type="ORF">LSAT_V11C100046680</name>
</gene>
<dbReference type="AlphaFoldDB" id="A0A9R1WQU9"/>
<keyword evidence="1" id="KW-0175">Coiled coil</keyword>
<dbReference type="EMBL" id="NBSK02000001">
    <property type="protein sequence ID" value="KAJ0227127.1"/>
    <property type="molecule type" value="Genomic_DNA"/>
</dbReference>
<feature type="compositionally biased region" description="Basic and acidic residues" evidence="2">
    <location>
        <begin position="31"/>
        <end position="44"/>
    </location>
</feature>
<reference evidence="3 4" key="1">
    <citation type="journal article" date="2017" name="Nat. Commun.">
        <title>Genome assembly with in vitro proximity ligation data and whole-genome triplication in lettuce.</title>
        <authorList>
            <person name="Reyes-Chin-Wo S."/>
            <person name="Wang Z."/>
            <person name="Yang X."/>
            <person name="Kozik A."/>
            <person name="Arikit S."/>
            <person name="Song C."/>
            <person name="Xia L."/>
            <person name="Froenicke L."/>
            <person name="Lavelle D.O."/>
            <person name="Truco M.J."/>
            <person name="Xia R."/>
            <person name="Zhu S."/>
            <person name="Xu C."/>
            <person name="Xu H."/>
            <person name="Xu X."/>
            <person name="Cox K."/>
            <person name="Korf I."/>
            <person name="Meyers B.C."/>
            <person name="Michelmore R.W."/>
        </authorList>
    </citation>
    <scope>NUCLEOTIDE SEQUENCE [LARGE SCALE GENOMIC DNA]</scope>
    <source>
        <strain evidence="4">cv. Salinas</strain>
        <tissue evidence="3">Seedlings</tissue>
    </source>
</reference>
<feature type="region of interest" description="Disordered" evidence="2">
    <location>
        <begin position="30"/>
        <end position="70"/>
    </location>
</feature>
<evidence type="ECO:0000256" key="1">
    <source>
        <dbReference type="SAM" id="Coils"/>
    </source>
</evidence>
<dbReference type="PANTHER" id="PTHR33411:SF33">
    <property type="entry name" value="TRANSPOSASE, PTTA_EN_SPM, PLANT-RELATED"/>
    <property type="match status" value="1"/>
</dbReference>
<dbReference type="PANTHER" id="PTHR33411">
    <property type="entry name" value="OS08G0392500 PROTEIN"/>
    <property type="match status" value="1"/>
</dbReference>
<name>A0A9R1WQU9_LACSA</name>
<feature type="compositionally biased region" description="Polar residues" evidence="2">
    <location>
        <begin position="46"/>
        <end position="68"/>
    </location>
</feature>
<protein>
    <submittedName>
        <fullName evidence="3">Uncharacterized protein</fullName>
    </submittedName>
</protein>
<dbReference type="Proteomes" id="UP000235145">
    <property type="component" value="Unassembled WGS sequence"/>
</dbReference>
<evidence type="ECO:0000256" key="2">
    <source>
        <dbReference type="SAM" id="MobiDB-lite"/>
    </source>
</evidence>
<evidence type="ECO:0000313" key="3">
    <source>
        <dbReference type="EMBL" id="KAJ0227127.1"/>
    </source>
</evidence>
<keyword evidence="4" id="KW-1185">Reference proteome</keyword>
<evidence type="ECO:0000313" key="4">
    <source>
        <dbReference type="Proteomes" id="UP000235145"/>
    </source>
</evidence>
<sequence length="370" mass="43118">MRGKDKSWAFNLEFIKGAHCHHPWSALKPYNEPEHGNESMHEPESSMVQTAHYSSTHAGSNDADSNGSHRPVITRKGYKQIIHWEILKIFWQSINEPLITYRKILKEGVTQMFERFRDVKEASINSARKVAHVIAEINYNFEILANYNPAEIHRDVWRRLCRKWDTNEWKKLSNSGKNNYSTDSGGQPNIRVVALDLRSANDLTSEDPSFIDLYYKTHLTAKLRKIYFREIKSFYFLESYNKALSQKYGDDLTQQNVNDPELWTQTQLPKKGGKQKGPIYGTVYSDLHFLMTGGYSYESTSASADFAMSQQEVNELRQQVSNMQHAMDEKQSEMNLQMQQMQNEMELQVERQFVAFMKQINPFAENLDIF</sequence>
<comment type="caution">
    <text evidence="3">The sequence shown here is derived from an EMBL/GenBank/DDBJ whole genome shotgun (WGS) entry which is preliminary data.</text>
</comment>